<gene>
    <name evidence="1" type="ORF">BFC17_00735</name>
</gene>
<dbReference type="InterPro" id="IPR024524">
    <property type="entry name" value="DUF3800"/>
</dbReference>
<comment type="caution">
    <text evidence="1">The sequence shown here is derived from an EMBL/GenBank/DDBJ whole genome shotgun (WGS) entry which is preliminary data.</text>
</comment>
<proteinExistence type="predicted"/>
<protein>
    <recommendedName>
        <fullName evidence="3">DUF3800 domain-containing protein</fullName>
    </recommendedName>
</protein>
<name>A0A1E8FKG3_9ALTE</name>
<reference evidence="1 2" key="1">
    <citation type="submission" date="2016-09" db="EMBL/GenBank/DDBJ databases">
        <title>Alteromonas lipolytica, a new species isolated from sea water.</title>
        <authorList>
            <person name="Wu Y.-H."/>
            <person name="Cheng H."/>
            <person name="Xu X.-W."/>
        </authorList>
    </citation>
    <scope>NUCLEOTIDE SEQUENCE [LARGE SCALE GENOMIC DNA]</scope>
    <source>
        <strain evidence="1 2">JW12</strain>
    </source>
</reference>
<keyword evidence="2" id="KW-1185">Reference proteome</keyword>
<accession>A0A1E8FKG3</accession>
<sequence length="375" mass="42569">MYFYVDESGHTGPNLFDETQPILYYGVLSSKINLDAAAESRVKKIRKKLGVKRLHASELGNGKLVTIVKDIESLRKRYDLRFDIYRVAKVDHALISFFDQVFDQGMNPAVPWTSYWTPMRYVLLLKLASLFDEELLKAAWAARINLKTNEANVSLVDICNTLISRVDNLPDERSRQVITDSLTWAAANPDEIYYNVKSKKDLLQITPNLIGFQSVMHGIASRLLKNGKTASKIIVDQQSQFNTAQKKLSDFYAKGKDLPLVNGPGLPEIDFSGMPETPISCTAGTDSTGLELVDIYLWVFKRFMDEKELAPELFSLIKGQLHRGHTDEVSINAIASRWTKWFEELPDPTDEQMEKGKEMLRMDEERRLLAVNGNA</sequence>
<evidence type="ECO:0000313" key="2">
    <source>
        <dbReference type="Proteomes" id="UP000176037"/>
    </source>
</evidence>
<dbReference type="RefSeq" id="WP_070174549.1">
    <property type="nucleotide sequence ID" value="NZ_BMJR01000004.1"/>
</dbReference>
<dbReference type="OrthoDB" id="7528126at2"/>
<dbReference type="STRING" id="1856405.BFC17_00735"/>
<dbReference type="EMBL" id="MJIC01000001">
    <property type="protein sequence ID" value="OFI36439.1"/>
    <property type="molecule type" value="Genomic_DNA"/>
</dbReference>
<evidence type="ECO:0008006" key="3">
    <source>
        <dbReference type="Google" id="ProtNLM"/>
    </source>
</evidence>
<organism evidence="1 2">
    <name type="scientific">Alteromonas lipolytica</name>
    <dbReference type="NCBI Taxonomy" id="1856405"/>
    <lineage>
        <taxon>Bacteria</taxon>
        <taxon>Pseudomonadati</taxon>
        <taxon>Pseudomonadota</taxon>
        <taxon>Gammaproteobacteria</taxon>
        <taxon>Alteromonadales</taxon>
        <taxon>Alteromonadaceae</taxon>
        <taxon>Alteromonas/Salinimonas group</taxon>
        <taxon>Alteromonas</taxon>
    </lineage>
</organism>
<evidence type="ECO:0000313" key="1">
    <source>
        <dbReference type="EMBL" id="OFI36439.1"/>
    </source>
</evidence>
<dbReference type="Proteomes" id="UP000176037">
    <property type="component" value="Unassembled WGS sequence"/>
</dbReference>
<dbReference type="AlphaFoldDB" id="A0A1E8FKG3"/>
<dbReference type="Pfam" id="PF12686">
    <property type="entry name" value="DUF3800"/>
    <property type="match status" value="1"/>
</dbReference>